<dbReference type="InterPro" id="IPR041515">
    <property type="entry name" value="PPAF-2-like_Clip"/>
</dbReference>
<dbReference type="EMBL" id="OV725080">
    <property type="protein sequence ID" value="CAH1398368.1"/>
    <property type="molecule type" value="Genomic_DNA"/>
</dbReference>
<protein>
    <recommendedName>
        <fullName evidence="2">PPAF-2-like Clip domain-containing protein</fullName>
    </recommendedName>
</protein>
<proteinExistence type="predicted"/>
<feature type="domain" description="PPAF-2-like Clip" evidence="2">
    <location>
        <begin position="17"/>
        <end position="52"/>
    </location>
</feature>
<feature type="signal peptide" evidence="1">
    <location>
        <begin position="1"/>
        <end position="20"/>
    </location>
</feature>
<dbReference type="AlphaFoldDB" id="A0A9P0HA19"/>
<dbReference type="Proteomes" id="UP001152798">
    <property type="component" value="Chromosome 4"/>
</dbReference>
<evidence type="ECO:0000259" key="2">
    <source>
        <dbReference type="Pfam" id="PF18322"/>
    </source>
</evidence>
<evidence type="ECO:0000256" key="1">
    <source>
        <dbReference type="SAM" id="SignalP"/>
    </source>
</evidence>
<accession>A0A9P0HA19</accession>
<gene>
    <name evidence="3" type="ORF">NEZAVI_LOCUS8033</name>
</gene>
<dbReference type="Pfam" id="PF18322">
    <property type="entry name" value="CLIP_1"/>
    <property type="match status" value="1"/>
</dbReference>
<name>A0A9P0HA19_NEZVI</name>
<keyword evidence="4" id="KW-1185">Reference proteome</keyword>
<organism evidence="3 4">
    <name type="scientific">Nezara viridula</name>
    <name type="common">Southern green stink bug</name>
    <name type="synonym">Cimex viridulus</name>
    <dbReference type="NCBI Taxonomy" id="85310"/>
    <lineage>
        <taxon>Eukaryota</taxon>
        <taxon>Metazoa</taxon>
        <taxon>Ecdysozoa</taxon>
        <taxon>Arthropoda</taxon>
        <taxon>Hexapoda</taxon>
        <taxon>Insecta</taxon>
        <taxon>Pterygota</taxon>
        <taxon>Neoptera</taxon>
        <taxon>Paraneoptera</taxon>
        <taxon>Hemiptera</taxon>
        <taxon>Heteroptera</taxon>
        <taxon>Panheteroptera</taxon>
        <taxon>Pentatomomorpha</taxon>
        <taxon>Pentatomoidea</taxon>
        <taxon>Pentatomidae</taxon>
        <taxon>Pentatominae</taxon>
        <taxon>Nezara</taxon>
    </lineage>
</organism>
<evidence type="ECO:0000313" key="3">
    <source>
        <dbReference type="EMBL" id="CAH1398368.1"/>
    </source>
</evidence>
<reference evidence="3" key="1">
    <citation type="submission" date="2022-01" db="EMBL/GenBank/DDBJ databases">
        <authorList>
            <person name="King R."/>
        </authorList>
    </citation>
    <scope>NUCLEOTIDE SEQUENCE</scope>
</reference>
<evidence type="ECO:0000313" key="4">
    <source>
        <dbReference type="Proteomes" id="UP001152798"/>
    </source>
</evidence>
<sequence>MSAGWKVLLFFVGLCCCVAGQQQECECVEYFLCSESHGTIITDGTNLLDVRSLLANVYDKAAIPSSVLRMLSGRSETSSATLHVPTGVLKRSA</sequence>
<feature type="chain" id="PRO_5040170143" description="PPAF-2-like Clip domain-containing protein" evidence="1">
    <location>
        <begin position="21"/>
        <end position="93"/>
    </location>
</feature>
<keyword evidence="1" id="KW-0732">Signal</keyword>